<feature type="domain" description="DUF2326" evidence="2">
    <location>
        <begin position="445"/>
        <end position="579"/>
    </location>
</feature>
<dbReference type="InterPro" id="IPR046919">
    <property type="entry name" value="ABC-3C_CTD10"/>
</dbReference>
<evidence type="ECO:0000259" key="2">
    <source>
        <dbReference type="Pfam" id="PF10088"/>
    </source>
</evidence>
<feature type="coiled-coil region" evidence="1">
    <location>
        <begin position="223"/>
        <end position="273"/>
    </location>
</feature>
<dbReference type="Proteomes" id="UP000678016">
    <property type="component" value="Chromosome"/>
</dbReference>
<sequence>MLRELGADDPRFRRVIFRPGLNLLIADRTVASTDEQSRNAVGKTSAVELLQFLLGAKETRLVTRSENRGTTFELTMDWPGLDSQLSVRRTGAKPSEVLIDPNLLSGDETALFSVERPPTLTEWRGVIERDLFGIRESDREKGLSGRMLLGFSMRRTEADGFVDPLRPNTRANKHQATANLCYLLGLDWALAMRYADLSKREQTRKNLGQASKDPVWSEIVGRSGDLRGQLAAVEQRITELNAQISAFQVVPEYEEIRREAERIDARIRKLREADIVDRRNLEDIERSLEEATEPDHSYLEQAYAELNILLGDQVRARFQQVEEFHQGVVRNRRQYLDEEAVRLRQGLNENENERVALGERQAELLRTLKEGGALDTLTVMQGALAREQAHRELLRRRLSAARTLEQSRNQIQQEKLALEQEVQADIDERGELYDQANNLFNRFARRLYGDARIPHLSFQGQKNQLEITLTLDADDSTGISNMKMFCFDLTWAVIAHRAGRGPDFLVHDSKLYDGVDERQVARAFELAAEVTRDEGMQYIATMNSDDLAKAERMGFDSAPYAIEPRLDDSEHGGLFGFRF</sequence>
<evidence type="ECO:0000256" key="1">
    <source>
        <dbReference type="SAM" id="Coils"/>
    </source>
</evidence>
<dbReference type="EMBL" id="CP074132">
    <property type="protein sequence ID" value="QUX31197.1"/>
    <property type="molecule type" value="Genomic_DNA"/>
</dbReference>
<keyword evidence="5" id="KW-1185">Reference proteome</keyword>
<gene>
    <name evidence="4" type="ORF">KGD83_12305</name>
</gene>
<protein>
    <submittedName>
        <fullName evidence="4">DUF2326 domain-containing protein</fullName>
    </submittedName>
</protein>
<proteinExistence type="predicted"/>
<feature type="domain" description="ABC-three component systems C-terminal" evidence="3">
    <location>
        <begin position="279"/>
        <end position="405"/>
    </location>
</feature>
<keyword evidence="1" id="KW-0175">Coiled coil</keyword>
<organism evidence="4 5">
    <name type="scientific">Nocardiopsis akebiae</name>
    <dbReference type="NCBI Taxonomy" id="2831968"/>
    <lineage>
        <taxon>Bacteria</taxon>
        <taxon>Bacillati</taxon>
        <taxon>Actinomycetota</taxon>
        <taxon>Actinomycetes</taxon>
        <taxon>Streptosporangiales</taxon>
        <taxon>Nocardiopsidaceae</taxon>
        <taxon>Nocardiopsis</taxon>
    </lineage>
</organism>
<dbReference type="Pfam" id="PF20275">
    <property type="entry name" value="CTD10"/>
    <property type="match status" value="1"/>
</dbReference>
<name>A0ABX8CAY8_9ACTN</name>
<feature type="coiled-coil region" evidence="1">
    <location>
        <begin position="401"/>
        <end position="428"/>
    </location>
</feature>
<accession>A0ABX8CAY8</accession>
<dbReference type="Pfam" id="PF10088">
    <property type="entry name" value="DUF2326"/>
    <property type="match status" value="1"/>
</dbReference>
<dbReference type="InterPro" id="IPR018760">
    <property type="entry name" value="DUF2326"/>
</dbReference>
<evidence type="ECO:0000313" key="5">
    <source>
        <dbReference type="Proteomes" id="UP000678016"/>
    </source>
</evidence>
<evidence type="ECO:0000313" key="4">
    <source>
        <dbReference type="EMBL" id="QUX31197.1"/>
    </source>
</evidence>
<dbReference type="RefSeq" id="WP_212643890.1">
    <property type="nucleotide sequence ID" value="NZ_CP074132.1"/>
</dbReference>
<evidence type="ECO:0000259" key="3">
    <source>
        <dbReference type="Pfam" id="PF20275"/>
    </source>
</evidence>
<reference evidence="5" key="1">
    <citation type="submission" date="2021-05" db="EMBL/GenBank/DDBJ databases">
        <title>Direct Submission.</title>
        <authorList>
            <person name="Li K."/>
            <person name="Gao J."/>
        </authorList>
    </citation>
    <scope>NUCLEOTIDE SEQUENCE [LARGE SCALE GENOMIC DNA]</scope>
    <source>
        <strain evidence="5">HDS12</strain>
    </source>
</reference>